<evidence type="ECO:0000256" key="3">
    <source>
        <dbReference type="ARBA" id="ARBA00034247"/>
    </source>
</evidence>
<dbReference type="SMART" id="SM00267">
    <property type="entry name" value="GGDEF"/>
    <property type="match status" value="1"/>
</dbReference>
<dbReference type="CDD" id="cd06225">
    <property type="entry name" value="HAMP"/>
    <property type="match status" value="1"/>
</dbReference>
<evidence type="ECO:0000313" key="8">
    <source>
        <dbReference type="Proteomes" id="UP000254771"/>
    </source>
</evidence>
<dbReference type="InterPro" id="IPR029787">
    <property type="entry name" value="Nucleotide_cyclase"/>
</dbReference>
<comment type="caution">
    <text evidence="7">The sequence shown here is derived from an EMBL/GenBank/DDBJ whole genome shotgun (WGS) entry which is preliminary data.</text>
</comment>
<dbReference type="SMART" id="SM00304">
    <property type="entry name" value="HAMP"/>
    <property type="match status" value="1"/>
</dbReference>
<reference evidence="7 8" key="1">
    <citation type="journal article" date="2018" name="ISME J.">
        <title>Endosymbiont genomes yield clues of tubeworm success.</title>
        <authorList>
            <person name="Li Y."/>
            <person name="Liles M.R."/>
            <person name="Halanych K.M."/>
        </authorList>
    </citation>
    <scope>NUCLEOTIDE SEQUENCE [LARGE SCALE GENOMIC DNA]</scope>
    <source>
        <strain evidence="7">A1462</strain>
    </source>
</reference>
<dbReference type="NCBIfam" id="TIGR00254">
    <property type="entry name" value="GGDEF"/>
    <property type="match status" value="1"/>
</dbReference>
<dbReference type="GO" id="GO:0043709">
    <property type="term" value="P:cell adhesion involved in single-species biofilm formation"/>
    <property type="evidence" value="ECO:0007669"/>
    <property type="project" value="TreeGrafter"/>
</dbReference>
<dbReference type="Proteomes" id="UP000254771">
    <property type="component" value="Unassembled WGS sequence"/>
</dbReference>
<dbReference type="Gene3D" id="3.30.450.20">
    <property type="entry name" value="PAS domain"/>
    <property type="match status" value="1"/>
</dbReference>
<dbReference type="AlphaFoldDB" id="A0A370DMB6"/>
<dbReference type="InterPro" id="IPR000160">
    <property type="entry name" value="GGDEF_dom"/>
</dbReference>
<dbReference type="PROSITE" id="PS50887">
    <property type="entry name" value="GGDEF"/>
    <property type="match status" value="1"/>
</dbReference>
<dbReference type="GO" id="GO:0005886">
    <property type="term" value="C:plasma membrane"/>
    <property type="evidence" value="ECO:0007669"/>
    <property type="project" value="TreeGrafter"/>
</dbReference>
<dbReference type="FunFam" id="3.30.70.270:FF:000001">
    <property type="entry name" value="Diguanylate cyclase domain protein"/>
    <property type="match status" value="1"/>
</dbReference>
<feature type="domain" description="GGDEF" evidence="6">
    <location>
        <begin position="435"/>
        <end position="567"/>
    </location>
</feature>
<dbReference type="PANTHER" id="PTHR45138:SF9">
    <property type="entry name" value="DIGUANYLATE CYCLASE DGCM-RELATED"/>
    <property type="match status" value="1"/>
</dbReference>
<dbReference type="InterPro" id="IPR043128">
    <property type="entry name" value="Rev_trsase/Diguanyl_cyclase"/>
</dbReference>
<keyword evidence="4" id="KW-1133">Transmembrane helix</keyword>
<evidence type="ECO:0000256" key="1">
    <source>
        <dbReference type="ARBA" id="ARBA00001946"/>
    </source>
</evidence>
<dbReference type="InterPro" id="IPR050469">
    <property type="entry name" value="Diguanylate_Cyclase"/>
</dbReference>
<evidence type="ECO:0000313" key="7">
    <source>
        <dbReference type="EMBL" id="RDH85524.1"/>
    </source>
</evidence>
<evidence type="ECO:0000256" key="2">
    <source>
        <dbReference type="ARBA" id="ARBA00012528"/>
    </source>
</evidence>
<dbReference type="EMBL" id="QFXE01000013">
    <property type="protein sequence ID" value="RDH85524.1"/>
    <property type="molecule type" value="Genomic_DNA"/>
</dbReference>
<dbReference type="InterPro" id="IPR003660">
    <property type="entry name" value="HAMP_dom"/>
</dbReference>
<evidence type="ECO:0000259" key="6">
    <source>
        <dbReference type="PROSITE" id="PS50887"/>
    </source>
</evidence>
<dbReference type="GO" id="GO:1902201">
    <property type="term" value="P:negative regulation of bacterial-type flagellum-dependent cell motility"/>
    <property type="evidence" value="ECO:0007669"/>
    <property type="project" value="TreeGrafter"/>
</dbReference>
<keyword evidence="4" id="KW-0472">Membrane</keyword>
<dbReference type="SUPFAM" id="SSF103190">
    <property type="entry name" value="Sensory domain-like"/>
    <property type="match status" value="1"/>
</dbReference>
<dbReference type="PROSITE" id="PS50885">
    <property type="entry name" value="HAMP"/>
    <property type="match status" value="1"/>
</dbReference>
<sequence length="567" mass="63495">MRFFSLTARFALLAFVIAGIGILGISAYSYQDAGALLHQQSIERMAGELLRLSGRFQENIDRMRRDVQRVATSDPVIGYHRAVAGGGYDDERNMTQALWKQRLAIDFKLLMEQRQDYLQVRYIGIADRGREIVRVERVDGNIIAVPGEDLQRKGQRGYVRKTIHLQPSQQYLSRVELNKEHDSVVFPLQPVMRAAAPIHTKSGTVFGVVVINADFNALASPFDSPPANVSFIMADQKGDYLLHPDKDRQFSHALGGSPGLEKDYSTFKQMLCFHEGYEFQDIAEQSASLIETHLRYNPLDQTQQVMIAALVSHEVINKLSQGYGRRLTFGVVITVFLISIGMALLARRLTRPINQLTIAADRIAKGDEVNIPAIGRRDELGQMANAFQTMLNHLHATQRELEHLATHDALTGLYNRKALENRIEEELQRAARYNRDLSVFLLDIDHFKSINDTHGHQSGDSVLQCLAKVLEDSIRKTDYVARYGGEEFIVVLPETPLEEAMGLAERLRNSIAEHSVPLETDKKIKLTASIGVAAFPVHGQSWQNLLGAADAAMYAAKNAGRDQIKTP</sequence>
<dbReference type="PANTHER" id="PTHR45138">
    <property type="entry name" value="REGULATORY COMPONENTS OF SENSORY TRANSDUCTION SYSTEM"/>
    <property type="match status" value="1"/>
</dbReference>
<feature type="domain" description="HAMP" evidence="5">
    <location>
        <begin position="347"/>
        <end position="399"/>
    </location>
</feature>
<gene>
    <name evidence="7" type="ORF">DIZ78_11335</name>
</gene>
<dbReference type="GO" id="GO:0052621">
    <property type="term" value="F:diguanylate cyclase activity"/>
    <property type="evidence" value="ECO:0007669"/>
    <property type="project" value="UniProtKB-EC"/>
</dbReference>
<dbReference type="CDD" id="cd01949">
    <property type="entry name" value="GGDEF"/>
    <property type="match status" value="1"/>
</dbReference>
<name>A0A370DMB6_9GAMM</name>
<comment type="catalytic activity">
    <reaction evidence="3">
        <text>2 GTP = 3',3'-c-di-GMP + 2 diphosphate</text>
        <dbReference type="Rhea" id="RHEA:24898"/>
        <dbReference type="ChEBI" id="CHEBI:33019"/>
        <dbReference type="ChEBI" id="CHEBI:37565"/>
        <dbReference type="ChEBI" id="CHEBI:58805"/>
        <dbReference type="EC" id="2.7.7.65"/>
    </reaction>
</comment>
<dbReference type="Pfam" id="PF00672">
    <property type="entry name" value="HAMP"/>
    <property type="match status" value="1"/>
</dbReference>
<protein>
    <recommendedName>
        <fullName evidence="2">diguanylate cyclase</fullName>
        <ecNumber evidence="2">2.7.7.65</ecNumber>
    </recommendedName>
</protein>
<keyword evidence="4" id="KW-0812">Transmembrane</keyword>
<dbReference type="SUPFAM" id="SSF55073">
    <property type="entry name" value="Nucleotide cyclase"/>
    <property type="match status" value="1"/>
</dbReference>
<evidence type="ECO:0000256" key="4">
    <source>
        <dbReference type="SAM" id="Phobius"/>
    </source>
</evidence>
<accession>A0A370DMB6</accession>
<comment type="cofactor">
    <cofactor evidence="1">
        <name>Mg(2+)</name>
        <dbReference type="ChEBI" id="CHEBI:18420"/>
    </cofactor>
</comment>
<dbReference type="EC" id="2.7.7.65" evidence="2"/>
<dbReference type="Gene3D" id="3.30.70.270">
    <property type="match status" value="1"/>
</dbReference>
<organism evidence="7 8">
    <name type="scientific">endosymbiont of Escarpia spicata</name>
    <dbReference type="NCBI Taxonomy" id="2200908"/>
    <lineage>
        <taxon>Bacteria</taxon>
        <taxon>Pseudomonadati</taxon>
        <taxon>Pseudomonadota</taxon>
        <taxon>Gammaproteobacteria</taxon>
        <taxon>sulfur-oxidizing symbionts</taxon>
    </lineage>
</organism>
<evidence type="ECO:0000259" key="5">
    <source>
        <dbReference type="PROSITE" id="PS50885"/>
    </source>
</evidence>
<proteinExistence type="predicted"/>
<dbReference type="SUPFAM" id="SSF158472">
    <property type="entry name" value="HAMP domain-like"/>
    <property type="match status" value="1"/>
</dbReference>
<dbReference type="Pfam" id="PF00990">
    <property type="entry name" value="GGDEF"/>
    <property type="match status" value="1"/>
</dbReference>
<dbReference type="Pfam" id="PF21623">
    <property type="entry name" value="HK_sensor_dom_bact"/>
    <property type="match status" value="1"/>
</dbReference>
<dbReference type="Gene3D" id="6.10.340.10">
    <property type="match status" value="1"/>
</dbReference>
<keyword evidence="8" id="KW-1185">Reference proteome</keyword>
<dbReference type="InterPro" id="IPR029151">
    <property type="entry name" value="Sensor-like_sf"/>
</dbReference>
<feature type="transmembrane region" description="Helical" evidence="4">
    <location>
        <begin position="327"/>
        <end position="346"/>
    </location>
</feature>
<dbReference type="InterPro" id="IPR048760">
    <property type="entry name" value="VP0354-like_sensor_dom"/>
</dbReference>
<dbReference type="GO" id="GO:0007165">
    <property type="term" value="P:signal transduction"/>
    <property type="evidence" value="ECO:0007669"/>
    <property type="project" value="InterPro"/>
</dbReference>